<evidence type="ECO:0000256" key="6">
    <source>
        <dbReference type="ARBA" id="ARBA00023464"/>
    </source>
</evidence>
<feature type="domain" description="SAC" evidence="8">
    <location>
        <begin position="319"/>
        <end position="711"/>
    </location>
</feature>
<comment type="caution">
    <text evidence="9">The sequence shown here is derived from an EMBL/GenBank/DDBJ whole genome shotgun (WGS) entry which is preliminary data.</text>
</comment>
<evidence type="ECO:0000256" key="3">
    <source>
        <dbReference type="ARBA" id="ARBA00022801"/>
    </source>
</evidence>
<gene>
    <name evidence="9" type="primary">SAC2</name>
    <name evidence="9" type="ORF">SDJN03_26059</name>
</gene>
<reference evidence="9 10" key="1">
    <citation type="journal article" date="2021" name="Hortic Res">
        <title>The domestication of Cucurbita argyrosperma as revealed by the genome of its wild relative.</title>
        <authorList>
            <person name="Barrera-Redondo J."/>
            <person name="Sanchez-de la Vega G."/>
            <person name="Aguirre-Liguori J.A."/>
            <person name="Castellanos-Morales G."/>
            <person name="Gutierrez-Guerrero Y.T."/>
            <person name="Aguirre-Dugua X."/>
            <person name="Aguirre-Planter E."/>
            <person name="Tenaillon M.I."/>
            <person name="Lira-Saade R."/>
            <person name="Eguiarte L.E."/>
        </authorList>
    </citation>
    <scope>NUCLEOTIDE SEQUENCE [LARGE SCALE GENOMIC DNA]</scope>
    <source>
        <strain evidence="9">JBR-2021</strain>
    </source>
</reference>
<feature type="region of interest" description="Disordered" evidence="7">
    <location>
        <begin position="806"/>
        <end position="836"/>
    </location>
</feature>
<dbReference type="AlphaFoldDB" id="A0AAV6M5X9"/>
<dbReference type="GO" id="GO:0005774">
    <property type="term" value="C:vacuolar membrane"/>
    <property type="evidence" value="ECO:0007669"/>
    <property type="project" value="UniProtKB-SubCell"/>
</dbReference>
<feature type="region of interest" description="Disordered" evidence="7">
    <location>
        <begin position="602"/>
        <end position="625"/>
    </location>
</feature>
<feature type="non-terminal residue" evidence="9">
    <location>
        <position position="1"/>
    </location>
</feature>
<keyword evidence="2" id="KW-0926">Vacuole</keyword>
<feature type="compositionally biased region" description="Polar residues" evidence="7">
    <location>
        <begin position="806"/>
        <end position="826"/>
    </location>
</feature>
<evidence type="ECO:0000259" key="8">
    <source>
        <dbReference type="PROSITE" id="PS50275"/>
    </source>
</evidence>
<evidence type="ECO:0000256" key="7">
    <source>
        <dbReference type="SAM" id="MobiDB-lite"/>
    </source>
</evidence>
<dbReference type="Pfam" id="PF02383">
    <property type="entry name" value="Syja_N"/>
    <property type="match status" value="1"/>
</dbReference>
<dbReference type="Proteomes" id="UP000685013">
    <property type="component" value="Chromosome 17"/>
</dbReference>
<keyword evidence="4" id="KW-0472">Membrane</keyword>
<dbReference type="EMBL" id="JAGKQH010000017">
    <property type="protein sequence ID" value="KAG6575420.1"/>
    <property type="molecule type" value="Genomic_DNA"/>
</dbReference>
<dbReference type="PANTHER" id="PTHR45738:SF3">
    <property type="entry name" value="OS03G0182400 PROTEIN"/>
    <property type="match status" value="1"/>
</dbReference>
<accession>A0AAV6M5X9</accession>
<sequence>MFIRRQNTSPSEYANLPLIPSYLDPRTKRYNYGVNFASGGGGVLVETHRGFVIDLGTQLRYFKKVERSIRKKLGRCTARRLLSNSVYLFGIGGNDYIAPFEGSPVLKKYTKTEYVNMVLGNATKVLERGRFAVEIEFCVVENLVFGGEVGTLGLEIKSMGAEIEEQNWIHDKPDPNSLCLQKFRLYETRSNFYMIGRDKNRTFWKVLKISRLEPSDLNILEDSTVYTDNECFDLLKRINEGNKLTGGLKFVTTCYGIVGIIKFLGPHYMLLITKRRKIGTICGHAIYAITKSEMIPIPNSTARSNLDISKGENRYKKLLRTVDLRKDFFFSYSYNVMRCLQKNICDNKTGHLLYDTTFVWNEFLTRGIRNTLNNTIWTVALVYGFFKQVDLSLSGKDFKLTLIARRSRHYAGTRFLKRGVNEKGRVANDVETEQIVSEDASDGRPTRISSVVQNRGSIPLFWSQETSRLNIRPDIILLKKDPNYEATRLHFENLVLRYGNPIIILNLIKTREKKPREGILRAEFANAIRHINKSLPAENRLRFLHWDLNKHAKSKASNVLMQLGRVATYALNLTGIFYCQIASNSSSEELLSWTYFKKNQGTDSSMENLSTEEENEESPEKDVSSRAYGNGILENHPVAMFQNGVLRTNCIDCLDRTNVAQYAYGLVALGRQLHTLGLTDSPKMDLDNPLAEELMRAYENMGDTLALQYGGSAAHNKIFSERRGQWKAATQSQEFFRTLQRYCNNAYLDAEKQRAINVFLGYYQPQLGKPALWELDSDQHYDLGKRITDLIDENFRTSFKRSLSDGNILGQSESDMLNTHDGSSRPSPHLNEGCTKGFSESAPEVSTCEDISLCRYTPSVCTRQLQENMQDDQMLDHICHDEHGDSCSCSNFLDMDWISSSGNSCEDELCERSVTSLSSENVASEMKIDFISSASESGSSSKVKERSGTDLNRDDIVTEYSDHFVDWVSHGGMLFW</sequence>
<dbReference type="GO" id="GO:0046856">
    <property type="term" value="P:phosphatidylinositol dephosphorylation"/>
    <property type="evidence" value="ECO:0007669"/>
    <property type="project" value="InterPro"/>
</dbReference>
<evidence type="ECO:0000256" key="2">
    <source>
        <dbReference type="ARBA" id="ARBA00022554"/>
    </source>
</evidence>
<dbReference type="PROSITE" id="PS50275">
    <property type="entry name" value="SAC"/>
    <property type="match status" value="1"/>
</dbReference>
<evidence type="ECO:0000313" key="10">
    <source>
        <dbReference type="Proteomes" id="UP000685013"/>
    </source>
</evidence>
<comment type="subunit">
    <text evidence="6">Component of the PI(3,5)P2 regulatory complex at least composed of ATG18, SAC/FIG4, FAB1 and VAC14.</text>
</comment>
<protein>
    <submittedName>
        <fullName evidence="9">Phosphoinositide phosphatase SAC2</fullName>
    </submittedName>
</protein>
<evidence type="ECO:0000256" key="4">
    <source>
        <dbReference type="ARBA" id="ARBA00023136"/>
    </source>
</evidence>
<keyword evidence="10" id="KW-1185">Reference proteome</keyword>
<evidence type="ECO:0000313" key="9">
    <source>
        <dbReference type="EMBL" id="KAG6575420.1"/>
    </source>
</evidence>
<dbReference type="PANTHER" id="PTHR45738">
    <property type="entry name" value="POLYPHOSPHOINOSITIDE PHOSPHATASE"/>
    <property type="match status" value="1"/>
</dbReference>
<proteinExistence type="predicted"/>
<dbReference type="GO" id="GO:0043813">
    <property type="term" value="F:phosphatidylinositol-3,5-bisphosphate 5-phosphatase activity"/>
    <property type="evidence" value="ECO:0007669"/>
    <property type="project" value="InterPro"/>
</dbReference>
<evidence type="ECO:0000256" key="5">
    <source>
        <dbReference type="ARBA" id="ARBA00023337"/>
    </source>
</evidence>
<organism evidence="9 10">
    <name type="scientific">Cucurbita argyrosperma subsp. sororia</name>
    <dbReference type="NCBI Taxonomy" id="37648"/>
    <lineage>
        <taxon>Eukaryota</taxon>
        <taxon>Viridiplantae</taxon>
        <taxon>Streptophyta</taxon>
        <taxon>Embryophyta</taxon>
        <taxon>Tracheophyta</taxon>
        <taxon>Spermatophyta</taxon>
        <taxon>Magnoliopsida</taxon>
        <taxon>eudicotyledons</taxon>
        <taxon>Gunneridae</taxon>
        <taxon>Pentapetalae</taxon>
        <taxon>rosids</taxon>
        <taxon>fabids</taxon>
        <taxon>Cucurbitales</taxon>
        <taxon>Cucurbitaceae</taxon>
        <taxon>Cucurbiteae</taxon>
        <taxon>Cucurbita</taxon>
    </lineage>
</organism>
<keyword evidence="3" id="KW-0378">Hydrolase</keyword>
<evidence type="ECO:0000256" key="1">
    <source>
        <dbReference type="ARBA" id="ARBA00004148"/>
    </source>
</evidence>
<name>A0AAV6M5X9_9ROSI</name>
<dbReference type="InterPro" id="IPR043573">
    <property type="entry name" value="Fig4-like"/>
</dbReference>
<comment type="catalytic activity">
    <reaction evidence="5">
        <text>a 1,2-diacyl-sn-glycero-3-phospho-(1D-myo-inositol-3,5-bisphosphate) + H2O = a 1,2-diacyl-sn-glycero-3-phospho-(1D-myo-inositol-3-phosphate) + phosphate</text>
        <dbReference type="Rhea" id="RHEA:32955"/>
        <dbReference type="ChEBI" id="CHEBI:15377"/>
        <dbReference type="ChEBI" id="CHEBI:43474"/>
        <dbReference type="ChEBI" id="CHEBI:57923"/>
        <dbReference type="ChEBI" id="CHEBI:58088"/>
    </reaction>
</comment>
<comment type="subcellular location">
    <subcellularLocation>
        <location evidence="1">Vacuole membrane</location>
        <topology evidence="1">Peripheral membrane protein</topology>
    </subcellularLocation>
</comment>
<dbReference type="InterPro" id="IPR002013">
    <property type="entry name" value="SAC_dom"/>
</dbReference>